<evidence type="ECO:0000313" key="4">
    <source>
        <dbReference type="Proteomes" id="UP001606134"/>
    </source>
</evidence>
<keyword evidence="4" id="KW-1185">Reference proteome</keyword>
<dbReference type="RefSeq" id="WP_394410469.1">
    <property type="nucleotide sequence ID" value="NZ_JBIGIC010000005.1"/>
</dbReference>
<accession>A0ABW7HC48</accession>
<dbReference type="InterPro" id="IPR002102">
    <property type="entry name" value="Cohesin_dom"/>
</dbReference>
<dbReference type="Pfam" id="PF00963">
    <property type="entry name" value="Cohesin"/>
    <property type="match status" value="1"/>
</dbReference>
<protein>
    <submittedName>
        <fullName evidence="3">Cohesin domain-containing protein</fullName>
    </submittedName>
</protein>
<feature type="domain" description="Cohesin" evidence="2">
    <location>
        <begin position="33"/>
        <end position="99"/>
    </location>
</feature>
<comment type="caution">
    <text evidence="3">The sequence shown here is derived from an EMBL/GenBank/DDBJ whole genome shotgun (WGS) entry which is preliminary data.</text>
</comment>
<reference evidence="3 4" key="1">
    <citation type="submission" date="2024-08" db="EMBL/GenBank/DDBJ databases">
        <authorList>
            <person name="Lu H."/>
        </authorList>
    </citation>
    <scope>NUCLEOTIDE SEQUENCE [LARGE SCALE GENOMIC DNA]</scope>
    <source>
        <strain evidence="3 4">BYS78W</strain>
    </source>
</reference>
<keyword evidence="1" id="KW-0732">Signal</keyword>
<proteinExistence type="predicted"/>
<dbReference type="Proteomes" id="UP001606134">
    <property type="component" value="Unassembled WGS sequence"/>
</dbReference>
<evidence type="ECO:0000259" key="2">
    <source>
        <dbReference type="Pfam" id="PF00963"/>
    </source>
</evidence>
<evidence type="ECO:0000256" key="1">
    <source>
        <dbReference type="SAM" id="SignalP"/>
    </source>
</evidence>
<feature type="signal peptide" evidence="1">
    <location>
        <begin position="1"/>
        <end position="22"/>
    </location>
</feature>
<gene>
    <name evidence="3" type="ORF">ACG04R_12520</name>
</gene>
<dbReference type="SUPFAM" id="SSF49384">
    <property type="entry name" value="Carbohydrate-binding domain"/>
    <property type="match status" value="1"/>
</dbReference>
<dbReference type="Gene3D" id="2.60.40.680">
    <property type="match status" value="1"/>
</dbReference>
<feature type="chain" id="PRO_5045695150" evidence="1">
    <location>
        <begin position="23"/>
        <end position="210"/>
    </location>
</feature>
<organism evidence="3 4">
    <name type="scientific">Pelomonas candidula</name>
    <dbReference type="NCBI Taxonomy" id="3299025"/>
    <lineage>
        <taxon>Bacteria</taxon>
        <taxon>Pseudomonadati</taxon>
        <taxon>Pseudomonadota</taxon>
        <taxon>Betaproteobacteria</taxon>
        <taxon>Burkholderiales</taxon>
        <taxon>Sphaerotilaceae</taxon>
        <taxon>Roseateles</taxon>
    </lineage>
</organism>
<dbReference type="InterPro" id="IPR008965">
    <property type="entry name" value="CBM2/CBM3_carb-bd_dom_sf"/>
</dbReference>
<evidence type="ECO:0000313" key="3">
    <source>
        <dbReference type="EMBL" id="MFG6487498.1"/>
    </source>
</evidence>
<name>A0ABW7HC48_9BURK</name>
<dbReference type="EMBL" id="JBIGIC010000005">
    <property type="protein sequence ID" value="MFG6487498.1"/>
    <property type="molecule type" value="Genomic_DNA"/>
</dbReference>
<sequence length="210" mass="21439">MKKLIATCIALTLGLAISIAQAGVVVTFSPAAQHVDVGNAVQVEVRISGLGAEVLSGFDLNFFYDAAILQFQSVDTKGAADGLNASSGFAPQIAVDSTTNGNMGIQGYATADDAALSAGQADAFTLFRFDLIGVTDGMTSFTLGSDPDYERNFVGLDFQTLPDVTVLGACVAVGNGTCGAAQLPEPGTAGLALAALAMGLVHRRRGRFTA</sequence>